<reference evidence="6 7" key="1">
    <citation type="submission" date="2015-05" db="EMBL/GenBank/DDBJ databases">
        <title>Draft genome sequence of Lampropedia sp. CT6, isolated from the microbial mat of a hot water spring, located at Manikaran, India.</title>
        <authorList>
            <person name="Tripathi C."/>
            <person name="Rani P."/>
            <person name="Mahato N.K."/>
            <person name="Lal R."/>
        </authorList>
    </citation>
    <scope>NUCLEOTIDE SEQUENCE [LARGE SCALE GENOMIC DNA]</scope>
    <source>
        <strain evidence="6 7">CT6</strain>
    </source>
</reference>
<dbReference type="SUPFAM" id="SSF48498">
    <property type="entry name" value="Tetracyclin repressor-like, C-terminal domain"/>
    <property type="match status" value="1"/>
</dbReference>
<evidence type="ECO:0000313" key="7">
    <source>
        <dbReference type="Proteomes" id="UP000050580"/>
    </source>
</evidence>
<feature type="DNA-binding region" description="H-T-H motif" evidence="4">
    <location>
        <begin position="39"/>
        <end position="58"/>
    </location>
</feature>
<organism evidence="6 7">
    <name type="scientific">Lampropedia cohaerens</name>
    <dbReference type="NCBI Taxonomy" id="1610491"/>
    <lineage>
        <taxon>Bacteria</taxon>
        <taxon>Pseudomonadati</taxon>
        <taxon>Pseudomonadota</taxon>
        <taxon>Betaproteobacteria</taxon>
        <taxon>Burkholderiales</taxon>
        <taxon>Comamonadaceae</taxon>
        <taxon>Lampropedia</taxon>
    </lineage>
</organism>
<evidence type="ECO:0000256" key="1">
    <source>
        <dbReference type="ARBA" id="ARBA00023015"/>
    </source>
</evidence>
<evidence type="ECO:0000313" key="6">
    <source>
        <dbReference type="EMBL" id="KKW67100.1"/>
    </source>
</evidence>
<evidence type="ECO:0000256" key="4">
    <source>
        <dbReference type="PROSITE-ProRule" id="PRU00335"/>
    </source>
</evidence>
<keyword evidence="7" id="KW-1185">Reference proteome</keyword>
<evidence type="ECO:0000259" key="5">
    <source>
        <dbReference type="PROSITE" id="PS50977"/>
    </source>
</evidence>
<dbReference type="PATRIC" id="fig|1610491.3.peg.2607"/>
<dbReference type="GO" id="GO:0003677">
    <property type="term" value="F:DNA binding"/>
    <property type="evidence" value="ECO:0007669"/>
    <property type="project" value="UniProtKB-UniRule"/>
</dbReference>
<dbReference type="PANTHER" id="PTHR47506:SF1">
    <property type="entry name" value="HTH-TYPE TRANSCRIPTIONAL REGULATOR YJDC"/>
    <property type="match status" value="1"/>
</dbReference>
<name>A0A0U1PX80_9BURK</name>
<keyword evidence="2 4" id="KW-0238">DNA-binding</keyword>
<dbReference type="InterPro" id="IPR009057">
    <property type="entry name" value="Homeodomain-like_sf"/>
</dbReference>
<accession>A0A0U1PX80</accession>
<protein>
    <submittedName>
        <fullName evidence="6">TetR family transcriptional regulator</fullName>
    </submittedName>
</protein>
<evidence type="ECO:0000256" key="3">
    <source>
        <dbReference type="ARBA" id="ARBA00023163"/>
    </source>
</evidence>
<dbReference type="Gene3D" id="1.10.357.10">
    <property type="entry name" value="Tetracycline Repressor, domain 2"/>
    <property type="match status" value="1"/>
</dbReference>
<dbReference type="PROSITE" id="PS50977">
    <property type="entry name" value="HTH_TETR_2"/>
    <property type="match status" value="1"/>
</dbReference>
<dbReference type="SUPFAM" id="SSF46689">
    <property type="entry name" value="Homeodomain-like"/>
    <property type="match status" value="1"/>
</dbReference>
<dbReference type="Pfam" id="PF00440">
    <property type="entry name" value="TetR_N"/>
    <property type="match status" value="1"/>
</dbReference>
<sequence>MKKEATSPRRRGRPPSFEREAVLKKAMLTFWALGYEGASIADLTAAMGITAQSLYAAFGSKSALYREALHHYQHTVGAYTALALQQEPTALEAFKRILTESATEFCRSRRPRGCMVSTSSLACAVENQEEVRHVAQLREATIGAFRERIDRAIAQGEFKPETDSTALARYLGAIVQGMAIQARDGATRAQLQQVAALAITTLQQFST</sequence>
<evidence type="ECO:0000256" key="2">
    <source>
        <dbReference type="ARBA" id="ARBA00023125"/>
    </source>
</evidence>
<dbReference type="PANTHER" id="PTHR47506">
    <property type="entry name" value="TRANSCRIPTIONAL REGULATORY PROTEIN"/>
    <property type="match status" value="1"/>
</dbReference>
<dbReference type="InterPro" id="IPR001647">
    <property type="entry name" value="HTH_TetR"/>
</dbReference>
<dbReference type="AlphaFoldDB" id="A0A0U1PX80"/>
<keyword evidence="1" id="KW-0805">Transcription regulation</keyword>
<feature type="domain" description="HTH tetR-type" evidence="5">
    <location>
        <begin position="16"/>
        <end position="76"/>
    </location>
</feature>
<keyword evidence="3" id="KW-0804">Transcription</keyword>
<proteinExistence type="predicted"/>
<dbReference type="Proteomes" id="UP000050580">
    <property type="component" value="Unassembled WGS sequence"/>
</dbReference>
<dbReference type="InterPro" id="IPR036271">
    <property type="entry name" value="Tet_transcr_reg_TetR-rel_C_sf"/>
</dbReference>
<comment type="caution">
    <text evidence="6">The sequence shown here is derived from an EMBL/GenBank/DDBJ whole genome shotgun (WGS) entry which is preliminary data.</text>
</comment>
<dbReference type="OrthoDB" id="270177at2"/>
<dbReference type="RefSeq" id="WP_046742504.1">
    <property type="nucleotide sequence ID" value="NZ_LBNQ01000037.1"/>
</dbReference>
<dbReference type="Gene3D" id="1.10.10.60">
    <property type="entry name" value="Homeodomain-like"/>
    <property type="match status" value="1"/>
</dbReference>
<gene>
    <name evidence="6" type="ORF">AAV94_12265</name>
</gene>
<dbReference type="STRING" id="1610491.AAV94_12265"/>
<dbReference type="EMBL" id="LBNQ01000037">
    <property type="protein sequence ID" value="KKW67100.1"/>
    <property type="molecule type" value="Genomic_DNA"/>
</dbReference>